<feature type="transmembrane region" description="Helical" evidence="15">
    <location>
        <begin position="321"/>
        <end position="340"/>
    </location>
</feature>
<evidence type="ECO:0000256" key="5">
    <source>
        <dbReference type="ARBA" id="ARBA00022692"/>
    </source>
</evidence>
<protein>
    <submittedName>
        <fullName evidence="19">DgyrCDS2767</fullName>
    </submittedName>
</protein>
<dbReference type="Pfam" id="PF08403">
    <property type="entry name" value="AA_permease_N"/>
    <property type="match status" value="1"/>
</dbReference>
<dbReference type="GO" id="GO:1990573">
    <property type="term" value="P:potassium ion import across plasma membrane"/>
    <property type="evidence" value="ECO:0007669"/>
    <property type="project" value="TreeGrafter"/>
</dbReference>
<dbReference type="GO" id="GO:0055078">
    <property type="term" value="P:sodium ion homeostasis"/>
    <property type="evidence" value="ECO:0007669"/>
    <property type="project" value="TreeGrafter"/>
</dbReference>
<keyword evidence="9" id="KW-0406">Ion transport</keyword>
<keyword evidence="8" id="KW-0915">Sodium</keyword>
<feature type="domain" description="Amino acid permease N-terminal" evidence="18">
    <location>
        <begin position="89"/>
        <end position="131"/>
    </location>
</feature>
<dbReference type="InterPro" id="IPR004842">
    <property type="entry name" value="SLC12A_fam"/>
</dbReference>
<evidence type="ECO:0000313" key="20">
    <source>
        <dbReference type="Proteomes" id="UP000549394"/>
    </source>
</evidence>
<feature type="compositionally biased region" description="Basic and acidic residues" evidence="14">
    <location>
        <begin position="17"/>
        <end position="28"/>
    </location>
</feature>
<evidence type="ECO:0000256" key="9">
    <source>
        <dbReference type="ARBA" id="ARBA00023065"/>
    </source>
</evidence>
<dbReference type="InterPro" id="IPR013612">
    <property type="entry name" value="AA_permease_N"/>
</dbReference>
<keyword evidence="20" id="KW-1185">Reference proteome</keyword>
<dbReference type="GO" id="GO:0055075">
    <property type="term" value="P:potassium ion homeostasis"/>
    <property type="evidence" value="ECO:0007669"/>
    <property type="project" value="TreeGrafter"/>
</dbReference>
<dbReference type="Gene3D" id="1.20.1740.10">
    <property type="entry name" value="Amino acid/polyamine transporter I"/>
    <property type="match status" value="1"/>
</dbReference>
<comment type="caution">
    <text evidence="19">The sequence shown here is derived from an EMBL/GenBank/DDBJ whole genome shotgun (WGS) entry which is preliminary data.</text>
</comment>
<name>A0A7I8VBF5_9ANNE</name>
<feature type="domain" description="SLC12A transporter C-terminal" evidence="17">
    <location>
        <begin position="854"/>
        <end position="1041"/>
    </location>
</feature>
<evidence type="ECO:0000256" key="2">
    <source>
        <dbReference type="ARBA" id="ARBA00010593"/>
    </source>
</evidence>
<keyword evidence="3" id="KW-0813">Transport</keyword>
<feature type="region of interest" description="Disordered" evidence="14">
    <location>
        <begin position="806"/>
        <end position="842"/>
    </location>
</feature>
<feature type="transmembrane region" description="Helical" evidence="15">
    <location>
        <begin position="582"/>
        <end position="604"/>
    </location>
</feature>
<dbReference type="Pfam" id="PF00324">
    <property type="entry name" value="AA_permease"/>
    <property type="match status" value="1"/>
</dbReference>
<dbReference type="InterPro" id="IPR018491">
    <property type="entry name" value="SLC12_C"/>
</dbReference>
<feature type="domain" description="SLC12A transporter C-terminal" evidence="17">
    <location>
        <begin position="672"/>
        <end position="829"/>
    </location>
</feature>
<feature type="transmembrane region" description="Helical" evidence="15">
    <location>
        <begin position="176"/>
        <end position="196"/>
    </location>
</feature>
<reference evidence="19 20" key="1">
    <citation type="submission" date="2020-08" db="EMBL/GenBank/DDBJ databases">
        <authorList>
            <person name="Hejnol A."/>
        </authorList>
    </citation>
    <scope>NUCLEOTIDE SEQUENCE [LARGE SCALE GENOMIC DNA]</scope>
</reference>
<keyword evidence="11" id="KW-0325">Glycoprotein</keyword>
<evidence type="ECO:0000259" key="18">
    <source>
        <dbReference type="Pfam" id="PF08403"/>
    </source>
</evidence>
<dbReference type="GO" id="GO:0005886">
    <property type="term" value="C:plasma membrane"/>
    <property type="evidence" value="ECO:0007669"/>
    <property type="project" value="UniProtKB-SubCell"/>
</dbReference>
<keyword evidence="7 15" id="KW-1133">Transmembrane helix</keyword>
<feature type="transmembrane region" description="Helical" evidence="15">
    <location>
        <begin position="407"/>
        <end position="428"/>
    </location>
</feature>
<dbReference type="GO" id="GO:0006884">
    <property type="term" value="P:cell volume homeostasis"/>
    <property type="evidence" value="ECO:0007669"/>
    <property type="project" value="TreeGrafter"/>
</dbReference>
<dbReference type="GO" id="GO:0055064">
    <property type="term" value="P:chloride ion homeostasis"/>
    <property type="evidence" value="ECO:0007669"/>
    <property type="project" value="TreeGrafter"/>
</dbReference>
<evidence type="ECO:0000256" key="7">
    <source>
        <dbReference type="ARBA" id="ARBA00022989"/>
    </source>
</evidence>
<evidence type="ECO:0000259" key="17">
    <source>
        <dbReference type="Pfam" id="PF03522"/>
    </source>
</evidence>
<proteinExistence type="inferred from homology"/>
<dbReference type="NCBIfam" id="TIGR00930">
    <property type="entry name" value="2a30"/>
    <property type="match status" value="1"/>
</dbReference>
<feature type="transmembrane region" description="Helical" evidence="15">
    <location>
        <begin position="249"/>
        <end position="273"/>
    </location>
</feature>
<evidence type="ECO:0000256" key="6">
    <source>
        <dbReference type="ARBA" id="ARBA00022847"/>
    </source>
</evidence>
<evidence type="ECO:0000256" key="15">
    <source>
        <dbReference type="SAM" id="Phobius"/>
    </source>
</evidence>
<keyword evidence="12" id="KW-0739">Sodium transport</keyword>
<evidence type="ECO:0000256" key="13">
    <source>
        <dbReference type="ARBA" id="ARBA00023214"/>
    </source>
</evidence>
<evidence type="ECO:0000256" key="12">
    <source>
        <dbReference type="ARBA" id="ARBA00023201"/>
    </source>
</evidence>
<dbReference type="Proteomes" id="UP000549394">
    <property type="component" value="Unassembled WGS sequence"/>
</dbReference>
<evidence type="ECO:0000313" key="19">
    <source>
        <dbReference type="EMBL" id="CAD5113607.1"/>
    </source>
</evidence>
<keyword evidence="13" id="KW-0868">Chloride</keyword>
<dbReference type="PANTHER" id="PTHR11827:SF103">
    <property type="entry name" value="SODIUM CHLORIDE COTRANSPORTER 69, ISOFORM E"/>
    <property type="match status" value="1"/>
</dbReference>
<evidence type="ECO:0000256" key="3">
    <source>
        <dbReference type="ARBA" id="ARBA00022448"/>
    </source>
</evidence>
<evidence type="ECO:0000256" key="14">
    <source>
        <dbReference type="SAM" id="MobiDB-lite"/>
    </source>
</evidence>
<dbReference type="Pfam" id="PF03522">
    <property type="entry name" value="SLC12"/>
    <property type="match status" value="2"/>
</dbReference>
<feature type="transmembrane region" description="Helical" evidence="15">
    <location>
        <begin position="466"/>
        <end position="488"/>
    </location>
</feature>
<comment type="similarity">
    <text evidence="2">Belongs to the SLC12A transporter family.</text>
</comment>
<evidence type="ECO:0000256" key="8">
    <source>
        <dbReference type="ARBA" id="ARBA00023053"/>
    </source>
</evidence>
<feature type="transmembrane region" description="Helical" evidence="15">
    <location>
        <begin position="524"/>
        <end position="546"/>
    </location>
</feature>
<dbReference type="AlphaFoldDB" id="A0A7I8VBF5"/>
<gene>
    <name evidence="19" type="ORF">DGYR_LOCUS2568</name>
</gene>
<evidence type="ECO:0000256" key="10">
    <source>
        <dbReference type="ARBA" id="ARBA00023136"/>
    </source>
</evidence>
<dbReference type="InterPro" id="IPR004841">
    <property type="entry name" value="AA-permease/SLC12A_dom"/>
</dbReference>
<dbReference type="FunFam" id="1.20.1740.10:FF:000022">
    <property type="entry name" value="Bumetanide-sensitive na-k-cl cotransport protein"/>
    <property type="match status" value="1"/>
</dbReference>
<feature type="transmembrane region" description="Helical" evidence="15">
    <location>
        <begin position="202"/>
        <end position="228"/>
    </location>
</feature>
<keyword evidence="10 15" id="KW-0472">Membrane</keyword>
<feature type="region of interest" description="Disordered" evidence="14">
    <location>
        <begin position="1"/>
        <end position="28"/>
    </location>
</feature>
<keyword evidence="6" id="KW-0769">Symport</keyword>
<organism evidence="19 20">
    <name type="scientific">Dimorphilus gyrociliatus</name>
    <dbReference type="NCBI Taxonomy" id="2664684"/>
    <lineage>
        <taxon>Eukaryota</taxon>
        <taxon>Metazoa</taxon>
        <taxon>Spiralia</taxon>
        <taxon>Lophotrochozoa</taxon>
        <taxon>Annelida</taxon>
        <taxon>Polychaeta</taxon>
        <taxon>Polychaeta incertae sedis</taxon>
        <taxon>Dinophilidae</taxon>
        <taxon>Dimorphilus</taxon>
    </lineage>
</organism>
<feature type="transmembrane region" description="Helical" evidence="15">
    <location>
        <begin position="293"/>
        <end position="312"/>
    </location>
</feature>
<dbReference type="GO" id="GO:0008511">
    <property type="term" value="F:sodium:potassium:chloride symporter activity"/>
    <property type="evidence" value="ECO:0007669"/>
    <property type="project" value="TreeGrafter"/>
</dbReference>
<accession>A0A7I8VBF5</accession>
<comment type="subcellular location">
    <subcellularLocation>
        <location evidence="1">Cell membrane</location>
        <topology evidence="1">Multi-pass membrane protein</topology>
    </subcellularLocation>
</comment>
<keyword evidence="4" id="KW-1003">Cell membrane</keyword>
<dbReference type="EMBL" id="CAJFCJ010000004">
    <property type="protein sequence ID" value="CAD5113607.1"/>
    <property type="molecule type" value="Genomic_DNA"/>
</dbReference>
<feature type="transmembrane region" description="Helical" evidence="15">
    <location>
        <begin position="373"/>
        <end position="395"/>
    </location>
</feature>
<sequence>MAKFSISGEDLDEIGELDGRNKSKSRFKVEQVTEISAEERRNSFSERMLSHAAKRVILSQNRPRRISTSSSSPPMSPSLNMDSYDTGHIRSANLNTLETLPHVDHYRNLLSAGNFNMKKRPTLLELHEMQEDYEGDIEGALSDEKQMQIKALNGEAVATGGKHDPKPLKFGWIKGVLIRCLLNIWGVMLFLRLSWVVGQAGIGLSVLVVCLSCVVTILTTLSMSAICTNGQVKGGGAYYLISRSLGPEFGGAIGLIFSVANAVAVAMYIVGFAETIRDMLKDNDALMIDEINDVRIIGLITVCFLLAIALIGMEWEARAQVVLLAILLVAMINIIIGSFIPPNDDKQAKGFLGYSSGVIKENFKPDFRNNENFFSVFAIFFPAATGILAGANISGDLKDAQKAIPKGTLVAILVSSISYIGMAVLAGASVERDAIGNLNITENSTNYCQEFTCKFGLQNDMQAMRLISAFGPLVTAGIFAATLSSALASLVSAPKVFQAVCKDKIFPYISIFGKGYGKSDEPRLGYILTFFIAAGFIGIGHLNAIAPLISNFFLMSYALINYSCFDASFAKSPGWRPAFKYYNMWLALFGAILCLAVMFIINWWTALITFFLNISLYAYVHYKKPDINWGSSTQAHVYKNALNSTLKLVSVSEHIKNYRPQVIVLAGHPLCRPDLVKFAATITKDISLFICADIILNEKNLTIDHTRGELAYKWFSKNKIKAFYNSIKSNSFQNGVTAALQTSGLGKLKPNTLLLGFKRNWVKSSQFDVHEYVSIIHNAFDLRYGVGILRIDEGFCCQSNAIHFEEENSDDEKSPQLEKKELKEQSPESRNNPKPDFPYHLHTDRRMSCRPLIKASKKHGTIDVWWLFDDGGLTLLIPYLLSGHWRNSKLRVFGASSKKGELDRDQRSMATLLSKFRIDCASIKMISDIGRKPSIDGIDRFDDLVAPWILGKDESPVENPWKVSEIVLSAQKDRTYRHIRLREILQEHSCNANLIVMTLPMPRKSIVPSGLYMCWLETITKGMPPILLLRGNQESVLTFYS</sequence>
<evidence type="ECO:0000256" key="4">
    <source>
        <dbReference type="ARBA" id="ARBA00022475"/>
    </source>
</evidence>
<evidence type="ECO:0000256" key="11">
    <source>
        <dbReference type="ARBA" id="ARBA00023180"/>
    </source>
</evidence>
<keyword evidence="5 15" id="KW-0812">Transmembrane</keyword>
<dbReference type="OrthoDB" id="2020542at2759"/>
<feature type="domain" description="Amino acid permease/ SLC12A" evidence="16">
    <location>
        <begin position="175"/>
        <end position="663"/>
    </location>
</feature>
<evidence type="ECO:0000259" key="16">
    <source>
        <dbReference type="Pfam" id="PF00324"/>
    </source>
</evidence>
<evidence type="ECO:0000256" key="1">
    <source>
        <dbReference type="ARBA" id="ARBA00004651"/>
    </source>
</evidence>
<dbReference type="PANTHER" id="PTHR11827">
    <property type="entry name" value="SOLUTE CARRIER FAMILY 12, CATION COTRANSPORTERS"/>
    <property type="match status" value="1"/>
</dbReference>